<evidence type="ECO:0000256" key="4">
    <source>
        <dbReference type="ARBA" id="ARBA00022475"/>
    </source>
</evidence>
<keyword evidence="7" id="KW-0653">Protein transport</keyword>
<evidence type="ECO:0000256" key="6">
    <source>
        <dbReference type="ARBA" id="ARBA00022692"/>
    </source>
</evidence>
<protein>
    <submittedName>
        <fullName evidence="11">Type II secretion system protein M</fullName>
    </submittedName>
</protein>
<dbReference type="Gene3D" id="3.30.1360.100">
    <property type="entry name" value="General secretion pathway protein M, EpsM"/>
    <property type="match status" value="1"/>
</dbReference>
<evidence type="ECO:0000256" key="9">
    <source>
        <dbReference type="ARBA" id="ARBA00023136"/>
    </source>
</evidence>
<keyword evidence="5" id="KW-0997">Cell inner membrane</keyword>
<comment type="caution">
    <text evidence="11">The sequence shown here is derived from an EMBL/GenBank/DDBJ whole genome shotgun (WGS) entry which is preliminary data.</text>
</comment>
<accession>A0ABR6UN92</accession>
<keyword evidence="8 10" id="KW-1133">Transmembrane helix</keyword>
<organism evidence="11 12">
    <name type="scientific">Pseudomonas tehranensis</name>
    <dbReference type="NCBI Taxonomy" id="2745502"/>
    <lineage>
        <taxon>Bacteria</taxon>
        <taxon>Pseudomonadati</taxon>
        <taxon>Pseudomonadota</taxon>
        <taxon>Gammaproteobacteria</taxon>
        <taxon>Pseudomonadales</taxon>
        <taxon>Pseudomonadaceae</taxon>
        <taxon>Pseudomonas</taxon>
    </lineage>
</organism>
<evidence type="ECO:0000256" key="8">
    <source>
        <dbReference type="ARBA" id="ARBA00022989"/>
    </source>
</evidence>
<dbReference type="Proteomes" id="UP000617171">
    <property type="component" value="Unassembled WGS sequence"/>
</dbReference>
<name>A0ABR6UN92_9PSED</name>
<sequence length="150" mass="16926">MGFKEWQRCKQVWESMSHREQRLLTGLVGLVLVIVSYTSIWQPTRHRLDLAERQYWQQAELAARIQRLEPTSATTATSSLSVRINDSATAAGLELAELEIDGDSLRLAVSGDANRLLDWLDRHERDGATLQVLSLEVRNGVLDARMVLGQ</sequence>
<dbReference type="RefSeq" id="WP_186654126.1">
    <property type="nucleotide sequence ID" value="NZ_JABWQV010000009.1"/>
</dbReference>
<gene>
    <name evidence="11" type="ORF">HU811_04010</name>
</gene>
<evidence type="ECO:0000256" key="5">
    <source>
        <dbReference type="ARBA" id="ARBA00022519"/>
    </source>
</evidence>
<reference evidence="11 12" key="1">
    <citation type="journal article" date="2020" name="Microorganisms">
        <title>Reliable Identification of Environmental Pseudomonas Isolates Using the rpoD Gene.</title>
        <authorList>
            <consortium name="The Broad Institute Genome Sequencing Platform"/>
            <person name="Girard L."/>
            <person name="Lood C."/>
            <person name="Rokni-Zadeh H."/>
            <person name="van Noort V."/>
            <person name="Lavigne R."/>
            <person name="De Mot R."/>
        </authorList>
    </citation>
    <scope>NUCLEOTIDE SEQUENCE [LARGE SCALE GENOMIC DNA]</scope>
    <source>
        <strain evidence="11 12">SWRI196</strain>
    </source>
</reference>
<dbReference type="SUPFAM" id="SSF103054">
    <property type="entry name" value="General secretion pathway protein M, EpsM"/>
    <property type="match status" value="1"/>
</dbReference>
<keyword evidence="4" id="KW-1003">Cell membrane</keyword>
<dbReference type="InterPro" id="IPR023229">
    <property type="entry name" value="T2SS_M_periplasmic_sf"/>
</dbReference>
<keyword evidence="6 10" id="KW-0812">Transmembrane</keyword>
<keyword evidence="9 10" id="KW-0472">Membrane</keyword>
<comment type="subcellular location">
    <subcellularLocation>
        <location evidence="1">Cell inner membrane</location>
        <topology evidence="1">Single-pass membrane protein</topology>
    </subcellularLocation>
</comment>
<evidence type="ECO:0000256" key="10">
    <source>
        <dbReference type="SAM" id="Phobius"/>
    </source>
</evidence>
<dbReference type="EMBL" id="JABWQV010000009">
    <property type="protein sequence ID" value="MBC3345793.1"/>
    <property type="molecule type" value="Genomic_DNA"/>
</dbReference>
<evidence type="ECO:0000313" key="12">
    <source>
        <dbReference type="Proteomes" id="UP000617171"/>
    </source>
</evidence>
<proteinExistence type="inferred from homology"/>
<dbReference type="InterPro" id="IPR007690">
    <property type="entry name" value="T2SS_GspM"/>
</dbReference>
<dbReference type="Pfam" id="PF04612">
    <property type="entry name" value="T2SSM"/>
    <property type="match status" value="1"/>
</dbReference>
<keyword evidence="3" id="KW-0813">Transport</keyword>
<evidence type="ECO:0000256" key="3">
    <source>
        <dbReference type="ARBA" id="ARBA00022448"/>
    </source>
</evidence>
<keyword evidence="12" id="KW-1185">Reference proteome</keyword>
<evidence type="ECO:0000256" key="1">
    <source>
        <dbReference type="ARBA" id="ARBA00004377"/>
    </source>
</evidence>
<comment type="similarity">
    <text evidence="2">Belongs to the GSP M family.</text>
</comment>
<evidence type="ECO:0000256" key="2">
    <source>
        <dbReference type="ARBA" id="ARBA00010637"/>
    </source>
</evidence>
<evidence type="ECO:0000313" key="11">
    <source>
        <dbReference type="EMBL" id="MBC3345793.1"/>
    </source>
</evidence>
<evidence type="ECO:0000256" key="7">
    <source>
        <dbReference type="ARBA" id="ARBA00022927"/>
    </source>
</evidence>
<feature type="transmembrane region" description="Helical" evidence="10">
    <location>
        <begin position="21"/>
        <end position="41"/>
    </location>
</feature>